<accession>A0A1M4EKW7</accession>
<keyword evidence="2" id="KW-0456">Lyase</keyword>
<proteinExistence type="predicted"/>
<dbReference type="Gene3D" id="3.10.450.50">
    <property type="match status" value="1"/>
</dbReference>
<dbReference type="EMBL" id="LT559118">
    <property type="protein sequence ID" value="SBO99501.1"/>
    <property type="molecule type" value="Genomic_DNA"/>
</dbReference>
<sequence length="152" mass="17139">MDALERLSTVEELRRLMARYVRYADHQRWQDLANLFTPDGTFTPHKPDGSVWLHMEGREGIAATVGASGGPGVTLVHHLFSDEIDVDSETDAHGVWAMEDIVTRPADAAVSEDIPFRGMHGFGHYHARFVKTNGTWHIAELKQTRLRLDFTT</sequence>
<dbReference type="GO" id="GO:0033988">
    <property type="term" value="F:bile-acid 7alpha-dehydratase activity"/>
    <property type="evidence" value="ECO:0007669"/>
    <property type="project" value="UniProtKB-EC"/>
</dbReference>
<dbReference type="InterPro" id="IPR037401">
    <property type="entry name" value="SnoaL-like"/>
</dbReference>
<dbReference type="Pfam" id="PF13577">
    <property type="entry name" value="SnoaL_4"/>
    <property type="match status" value="1"/>
</dbReference>
<dbReference type="AlphaFoldDB" id="A0A1M4EKW7"/>
<feature type="domain" description="SnoaL-like" evidence="1">
    <location>
        <begin position="5"/>
        <end position="141"/>
    </location>
</feature>
<reference evidence="2" key="1">
    <citation type="submission" date="2016-04" db="EMBL/GenBank/DDBJ databases">
        <authorList>
            <person name="Evans L.H."/>
            <person name="Alamgir A."/>
            <person name="Owens N."/>
            <person name="Weber N.D."/>
            <person name="Virtaneva K."/>
            <person name="Barbian K."/>
            <person name="Babar A."/>
            <person name="Rosenke K."/>
        </authorList>
    </citation>
    <scope>NUCLEOTIDE SEQUENCE</scope>
    <source>
        <strain evidence="2">Nono1</strain>
    </source>
</reference>
<protein>
    <submittedName>
        <fullName evidence="2">Bile acid 7-alpha dehydratase BaiE</fullName>
        <ecNumber evidence="2">4.2.1.106</ecNumber>
    </submittedName>
</protein>
<evidence type="ECO:0000259" key="1">
    <source>
        <dbReference type="Pfam" id="PF13577"/>
    </source>
</evidence>
<dbReference type="EC" id="4.2.1.106" evidence="2"/>
<name>A0A1M4EKW7_9ACTN</name>
<dbReference type="SUPFAM" id="SSF54427">
    <property type="entry name" value="NTF2-like"/>
    <property type="match status" value="1"/>
</dbReference>
<evidence type="ECO:0000313" key="2">
    <source>
        <dbReference type="EMBL" id="SBO99501.1"/>
    </source>
</evidence>
<dbReference type="InterPro" id="IPR032710">
    <property type="entry name" value="NTF2-like_dom_sf"/>
</dbReference>
<dbReference type="RefSeq" id="WP_225268169.1">
    <property type="nucleotide sequence ID" value="NZ_CP084058.1"/>
</dbReference>
<gene>
    <name evidence="2" type="ORF">BN4615_P9017</name>
</gene>
<organism evidence="2">
    <name type="scientific">Nonomuraea gerenzanensis</name>
    <dbReference type="NCBI Taxonomy" id="93944"/>
    <lineage>
        <taxon>Bacteria</taxon>
        <taxon>Bacillati</taxon>
        <taxon>Actinomycetota</taxon>
        <taxon>Actinomycetes</taxon>
        <taxon>Streptosporangiales</taxon>
        <taxon>Streptosporangiaceae</taxon>
        <taxon>Nonomuraea</taxon>
    </lineage>
</organism>